<dbReference type="Gene3D" id="4.10.60.10">
    <property type="entry name" value="Zinc finger, CCHC-type"/>
    <property type="match status" value="1"/>
</dbReference>
<dbReference type="InterPro" id="IPR054722">
    <property type="entry name" value="PolX-like_BBD"/>
</dbReference>
<accession>A0ABQ4YRX5</accession>
<dbReference type="Pfam" id="PF25597">
    <property type="entry name" value="SH3_retrovirus"/>
    <property type="match status" value="1"/>
</dbReference>
<keyword evidence="1" id="KW-0645">Protease</keyword>
<evidence type="ECO:0000256" key="1">
    <source>
        <dbReference type="ARBA" id="ARBA00022670"/>
    </source>
</evidence>
<dbReference type="InterPro" id="IPR036397">
    <property type="entry name" value="RNaseH_sf"/>
</dbReference>
<dbReference type="InterPro" id="IPR012337">
    <property type="entry name" value="RNaseH-like_sf"/>
</dbReference>
<feature type="domain" description="Integrase catalytic" evidence="4">
    <location>
        <begin position="1058"/>
        <end position="1234"/>
    </location>
</feature>
<dbReference type="Pfam" id="PF14223">
    <property type="entry name" value="Retrotran_gag_2"/>
    <property type="match status" value="1"/>
</dbReference>
<reference evidence="5" key="1">
    <citation type="journal article" date="2022" name="Int. J. Mol. Sci.">
        <title>Draft Genome of Tanacetum Coccineum: Genomic Comparison of Closely Related Tanacetum-Family Plants.</title>
        <authorList>
            <person name="Yamashiro T."/>
            <person name="Shiraishi A."/>
            <person name="Nakayama K."/>
            <person name="Satake H."/>
        </authorList>
    </citation>
    <scope>NUCLEOTIDE SEQUENCE</scope>
</reference>
<feature type="region of interest" description="Disordered" evidence="3">
    <location>
        <begin position="1369"/>
        <end position="1423"/>
    </location>
</feature>
<dbReference type="Gene3D" id="3.30.420.10">
    <property type="entry name" value="Ribonuclease H-like superfamily/Ribonuclease H"/>
    <property type="match status" value="1"/>
</dbReference>
<evidence type="ECO:0000313" key="6">
    <source>
        <dbReference type="Proteomes" id="UP001151760"/>
    </source>
</evidence>
<dbReference type="EMBL" id="BQNB010010620">
    <property type="protein sequence ID" value="GJS79765.1"/>
    <property type="molecule type" value="Genomic_DNA"/>
</dbReference>
<dbReference type="SUPFAM" id="SSF53098">
    <property type="entry name" value="Ribonuclease H-like"/>
    <property type="match status" value="1"/>
</dbReference>
<dbReference type="InterPro" id="IPR001584">
    <property type="entry name" value="Integrase_cat-core"/>
</dbReference>
<dbReference type="InterPro" id="IPR025724">
    <property type="entry name" value="GAG-pre-integrase_dom"/>
</dbReference>
<protein>
    <submittedName>
        <fullName evidence="5">Ribonuclease H-like domain-containing protein</fullName>
    </submittedName>
</protein>
<proteinExistence type="predicted"/>
<keyword evidence="6" id="KW-1185">Reference proteome</keyword>
<dbReference type="InterPro" id="IPR057670">
    <property type="entry name" value="SH3_retrovirus"/>
</dbReference>
<evidence type="ECO:0000256" key="2">
    <source>
        <dbReference type="SAM" id="Coils"/>
    </source>
</evidence>
<keyword evidence="1" id="KW-0378">Hydrolase</keyword>
<organism evidence="5 6">
    <name type="scientific">Tanacetum coccineum</name>
    <dbReference type="NCBI Taxonomy" id="301880"/>
    <lineage>
        <taxon>Eukaryota</taxon>
        <taxon>Viridiplantae</taxon>
        <taxon>Streptophyta</taxon>
        <taxon>Embryophyta</taxon>
        <taxon>Tracheophyta</taxon>
        <taxon>Spermatophyta</taxon>
        <taxon>Magnoliopsida</taxon>
        <taxon>eudicotyledons</taxon>
        <taxon>Gunneridae</taxon>
        <taxon>Pentapetalae</taxon>
        <taxon>asterids</taxon>
        <taxon>campanulids</taxon>
        <taxon>Asterales</taxon>
        <taxon>Asteraceae</taxon>
        <taxon>Asteroideae</taxon>
        <taxon>Anthemideae</taxon>
        <taxon>Anthemidinae</taxon>
        <taxon>Tanacetum</taxon>
    </lineage>
</organism>
<feature type="coiled-coil region" evidence="2">
    <location>
        <begin position="592"/>
        <end position="619"/>
    </location>
</feature>
<sequence length="1453" mass="165697">MCTYLKNMKGYKIKDFKFKEFDSIQEMFGITFKRQKVQDDKETSELKELMEIIQDEEEVTIDAILLAVKSPSIVGWKIHKEGRKRYYQIIRADGKSQMYMIFSHMLKSFDMEDLTDLYKLVKAKYESTRLVEDLDLYNVGIKRLLDDLRITAVQVCVSAAKLKLKEFDLLKWDPTRGILQLGQQVVLELVALRNFARRYGSRFCTHGGCIQKNGNTTPKTTVVEGVEKVMPPTTAEEKAHKRLEVKTRCTLMMGIPNEYQLKFNSIKDAKLLMEAIEKRFGRNATTKKTQRNLLKQQYENFTAPSLEMLDQTFDRHQKLVSQLELLGETILQEDVNQKLLRSLSPEWNTHVVVWRNKTDLDTMSMDDLYKNLKVYEPKVKGMSSSSSSTQNMAFVSSSNNNNSNTNSTAQAVNIANGVFVANTQVNAANIDNLSDAVICAFLASQPNNPQLAHEDLQQIHPDDLEEMDLRWQMAMLTMRARIFLKNTHRKRTINGNESIGFDKSKVECYNYHKKGHFAKECRAPRNQYYKNKENTRRTVHVETSTSTALVSCDGLGLESVEEKLEVYKANESIYSQDIKVLKFEIECKDIAIRVLRKKLEIAQKEKDRIQFNVDKFENASKILNKLIERQIVDNCKKGLGYNAVPPPYIGNSMPPTPDLSFTSLDKFINKPVVENRKSDKEVSKVVRKSNDYLIIEDWVSDSEEKNVSQTKTEKKIVKLSIAKIEFVKPKQQEKIARKTVKQVEKHSQKAHSPRGNQRNWNNMILIAITIENSFKIKGCRLMKSGLVSVNTDRQVNVAHPKTTVNVVRPIPYLSKKAHSTVKRPIHKKLAFKNSKFNQRVNTVKDKNVNTARPKAVVNVVQGNNVNVIQVSDGLGPQKKLIFLSDVQGNPQMDLQDKGVIDSGCLRHMKGNMSYLTDYKEIDGGYVAFIGNPKGGKITGKGTIKNGNLDFKNVYFVRELKFNLFSVSQMYDKNNSVLFNDTECIVLSPNFKLIDESQVLLRVPRKNNMYSVDLKNIVPKRGLTCLFAKATSDESKLWHRRLGHLNFKTMNKLVKGNLVRGLPSKLFENDQTCVACQKGKQHKASCKSKTENSISLPLHLLHMDLFGPTFVKSLMKKMYCLVVTDDFSRFTWVFFLATKDETSGILKSFITRIENLVDHKGILRQYSVARTPQQNRVAERRNRTLIEAARTMLADSKLPTTFWAEAVNTACYVQNRVLVVKPHNKTPYELFHGRTLTLSFMRPFRCPVTILNTIDHLGKFDGKADEGFFVGYSLNSKAFRVFNSRTRIVEENLHIRFSENTPNVVGSGPDWLFDIDALTRTMNYEPIVAGTQSNGFACAKASDNVDQARNETEPVKDYILLPLWTANLPYSQDPKSSQDDGTKPSSDDGKKVDKDPRKYSEGIDQEKEDNVNNTNNANAASTNEVNAISGKTSIELPLDQNILELEDYSIFEDD</sequence>
<dbReference type="SUPFAM" id="SSF57756">
    <property type="entry name" value="Retrovirus zinc finger-like domains"/>
    <property type="match status" value="1"/>
</dbReference>
<dbReference type="Proteomes" id="UP001151760">
    <property type="component" value="Unassembled WGS sequence"/>
</dbReference>
<dbReference type="PANTHER" id="PTHR42648">
    <property type="entry name" value="TRANSPOSASE, PUTATIVE-RELATED"/>
    <property type="match status" value="1"/>
</dbReference>
<comment type="caution">
    <text evidence="5">The sequence shown here is derived from an EMBL/GenBank/DDBJ whole genome shotgun (WGS) entry which is preliminary data.</text>
</comment>
<dbReference type="PANTHER" id="PTHR42648:SF32">
    <property type="entry name" value="RIBONUCLEASE H-LIKE DOMAIN, GAG-PRE-INTEGRASE DOMAIN PROTEIN-RELATED"/>
    <property type="match status" value="1"/>
</dbReference>
<feature type="compositionally biased region" description="Low complexity" evidence="3">
    <location>
        <begin position="1410"/>
        <end position="1423"/>
    </location>
</feature>
<gene>
    <name evidence="5" type="ORF">Tco_0729646</name>
</gene>
<feature type="compositionally biased region" description="Basic and acidic residues" evidence="3">
    <location>
        <begin position="1375"/>
        <end position="1409"/>
    </location>
</feature>
<name>A0ABQ4YRX5_9ASTR</name>
<keyword evidence="2" id="KW-0175">Coiled coil</keyword>
<reference evidence="5" key="2">
    <citation type="submission" date="2022-01" db="EMBL/GenBank/DDBJ databases">
        <authorList>
            <person name="Yamashiro T."/>
            <person name="Shiraishi A."/>
            <person name="Satake H."/>
            <person name="Nakayama K."/>
        </authorList>
    </citation>
    <scope>NUCLEOTIDE SEQUENCE</scope>
</reference>
<dbReference type="Pfam" id="PF22936">
    <property type="entry name" value="Pol_BBD"/>
    <property type="match status" value="1"/>
</dbReference>
<evidence type="ECO:0000259" key="4">
    <source>
        <dbReference type="PROSITE" id="PS50994"/>
    </source>
</evidence>
<dbReference type="InterPro" id="IPR039537">
    <property type="entry name" value="Retrotran_Ty1/copia-like"/>
</dbReference>
<evidence type="ECO:0000256" key="3">
    <source>
        <dbReference type="SAM" id="MobiDB-lite"/>
    </source>
</evidence>
<dbReference type="InterPro" id="IPR036875">
    <property type="entry name" value="Znf_CCHC_sf"/>
</dbReference>
<dbReference type="PROSITE" id="PS50994">
    <property type="entry name" value="INTEGRASE"/>
    <property type="match status" value="1"/>
</dbReference>
<dbReference type="Pfam" id="PF13976">
    <property type="entry name" value="gag_pre-integrs"/>
    <property type="match status" value="1"/>
</dbReference>
<evidence type="ECO:0000313" key="5">
    <source>
        <dbReference type="EMBL" id="GJS79765.1"/>
    </source>
</evidence>